<feature type="domain" description="Restriction endonuclease type IV Mrr" evidence="2">
    <location>
        <begin position="1"/>
        <end position="42"/>
    </location>
</feature>
<dbReference type="SUPFAM" id="SSF57783">
    <property type="entry name" value="Zinc beta-ribbon"/>
    <property type="match status" value="1"/>
</dbReference>
<dbReference type="GO" id="GO:0006265">
    <property type="term" value="P:DNA topological change"/>
    <property type="evidence" value="ECO:0007669"/>
    <property type="project" value="InterPro"/>
</dbReference>
<proteinExistence type="predicted"/>
<sequence>MDHYGATSAWVVSNRDYTEQAYTLAKSNGVRLVNREQLIEMILAVNPAQSVSKPVSAVDKKPPVVPVAATIEEPDDLECPKCGYLLVKRKGKRGEFYGCSNFPKCRHTLST</sequence>
<evidence type="ECO:0008006" key="5">
    <source>
        <dbReference type="Google" id="ProtNLM"/>
    </source>
</evidence>
<dbReference type="Pfam" id="PF01396">
    <property type="entry name" value="Zn_ribbon_Top1"/>
    <property type="match status" value="1"/>
</dbReference>
<dbReference type="GO" id="GO:0009307">
    <property type="term" value="P:DNA restriction-modification system"/>
    <property type="evidence" value="ECO:0007669"/>
    <property type="project" value="InterPro"/>
</dbReference>
<evidence type="ECO:0000313" key="4">
    <source>
        <dbReference type="Proteomes" id="UP000245202"/>
    </source>
</evidence>
<gene>
    <name evidence="3" type="ORF">PAT3040_04181</name>
</gene>
<dbReference type="GO" id="GO:0005694">
    <property type="term" value="C:chromosome"/>
    <property type="evidence" value="ECO:0007669"/>
    <property type="project" value="InterPro"/>
</dbReference>
<evidence type="ECO:0000259" key="1">
    <source>
        <dbReference type="Pfam" id="PF01396"/>
    </source>
</evidence>
<dbReference type="InterPro" id="IPR013498">
    <property type="entry name" value="Topo_IA_Znf"/>
</dbReference>
<feature type="domain" description="DNA topoisomerase type IA zn finger" evidence="1">
    <location>
        <begin position="78"/>
        <end position="110"/>
    </location>
</feature>
<name>A0A2R5F1B5_9BACL</name>
<dbReference type="SUPFAM" id="SSF52980">
    <property type="entry name" value="Restriction endonuclease-like"/>
    <property type="match status" value="1"/>
</dbReference>
<evidence type="ECO:0000259" key="2">
    <source>
        <dbReference type="Pfam" id="PF04471"/>
    </source>
</evidence>
<dbReference type="Pfam" id="PF04471">
    <property type="entry name" value="Mrr_cat"/>
    <property type="match status" value="1"/>
</dbReference>
<dbReference type="GO" id="GO:0004519">
    <property type="term" value="F:endonuclease activity"/>
    <property type="evidence" value="ECO:0007669"/>
    <property type="project" value="InterPro"/>
</dbReference>
<dbReference type="AlphaFoldDB" id="A0A2R5F1B5"/>
<keyword evidence="4" id="KW-1185">Reference proteome</keyword>
<dbReference type="GO" id="GO:0003677">
    <property type="term" value="F:DNA binding"/>
    <property type="evidence" value="ECO:0007669"/>
    <property type="project" value="InterPro"/>
</dbReference>
<protein>
    <recommendedName>
        <fullName evidence="5">DNA topoisomerase type IA zn finger domain-containing protein</fullName>
    </recommendedName>
</protein>
<accession>A0A2R5F1B5</accession>
<dbReference type="InterPro" id="IPR007560">
    <property type="entry name" value="Restrct_endonuc_IV_Mrr"/>
</dbReference>
<evidence type="ECO:0000313" key="3">
    <source>
        <dbReference type="EMBL" id="GBG09531.1"/>
    </source>
</evidence>
<reference evidence="3 4" key="1">
    <citation type="submission" date="2017-08" db="EMBL/GenBank/DDBJ databases">
        <title>Substantial Increase in Enzyme Production by Combined Drug-Resistance Mutations in Paenibacillus agaridevorans.</title>
        <authorList>
            <person name="Tanaka Y."/>
            <person name="Funane K."/>
            <person name="Hosaka T."/>
            <person name="Shiwa Y."/>
            <person name="Fujita N."/>
            <person name="Miyazaki T."/>
            <person name="Yoshikawa H."/>
            <person name="Murakami K."/>
            <person name="Kasahara K."/>
            <person name="Inaoka T."/>
            <person name="Hiraga Y."/>
            <person name="Ochi K."/>
        </authorList>
    </citation>
    <scope>NUCLEOTIDE SEQUENCE [LARGE SCALE GENOMIC DNA]</scope>
    <source>
        <strain evidence="3 4">T-3040</strain>
    </source>
</reference>
<comment type="caution">
    <text evidence="3">The sequence shown here is derived from an EMBL/GenBank/DDBJ whole genome shotgun (WGS) entry which is preliminary data.</text>
</comment>
<dbReference type="InterPro" id="IPR011335">
    <property type="entry name" value="Restrct_endonuc-II-like"/>
</dbReference>
<dbReference type="GO" id="GO:0003916">
    <property type="term" value="F:DNA topoisomerase activity"/>
    <property type="evidence" value="ECO:0007669"/>
    <property type="project" value="InterPro"/>
</dbReference>
<dbReference type="Proteomes" id="UP000245202">
    <property type="component" value="Unassembled WGS sequence"/>
</dbReference>
<dbReference type="EMBL" id="BDQX01000231">
    <property type="protein sequence ID" value="GBG09531.1"/>
    <property type="molecule type" value="Genomic_DNA"/>
</dbReference>
<dbReference type="Gene3D" id="3.30.65.10">
    <property type="entry name" value="Bacterial Topoisomerase I, domain 1"/>
    <property type="match status" value="1"/>
</dbReference>
<organism evidence="3 4">
    <name type="scientific">Paenibacillus agaridevorans</name>
    <dbReference type="NCBI Taxonomy" id="171404"/>
    <lineage>
        <taxon>Bacteria</taxon>
        <taxon>Bacillati</taxon>
        <taxon>Bacillota</taxon>
        <taxon>Bacilli</taxon>
        <taxon>Bacillales</taxon>
        <taxon>Paenibacillaceae</taxon>
        <taxon>Paenibacillus</taxon>
    </lineage>
</organism>